<dbReference type="SUPFAM" id="SSF56436">
    <property type="entry name" value="C-type lectin-like"/>
    <property type="match status" value="1"/>
</dbReference>
<protein>
    <submittedName>
        <fullName evidence="3">Formylglycine-generating sulfatase enzyme</fullName>
    </submittedName>
</protein>
<gene>
    <name evidence="3" type="ORF">I41_09070</name>
</gene>
<evidence type="ECO:0000259" key="2">
    <source>
        <dbReference type="Pfam" id="PF03781"/>
    </source>
</evidence>
<accession>A0A517TTP6</accession>
<evidence type="ECO:0000256" key="1">
    <source>
        <dbReference type="SAM" id="SignalP"/>
    </source>
</evidence>
<keyword evidence="1" id="KW-0732">Signal</keyword>
<dbReference type="OrthoDB" id="581243at2"/>
<organism evidence="3 4">
    <name type="scientific">Lacipirellula limnantheis</name>
    <dbReference type="NCBI Taxonomy" id="2528024"/>
    <lineage>
        <taxon>Bacteria</taxon>
        <taxon>Pseudomonadati</taxon>
        <taxon>Planctomycetota</taxon>
        <taxon>Planctomycetia</taxon>
        <taxon>Pirellulales</taxon>
        <taxon>Lacipirellulaceae</taxon>
        <taxon>Lacipirellula</taxon>
    </lineage>
</organism>
<feature type="signal peptide" evidence="1">
    <location>
        <begin position="1"/>
        <end position="22"/>
    </location>
</feature>
<reference evidence="3 4" key="1">
    <citation type="submission" date="2019-02" db="EMBL/GenBank/DDBJ databases">
        <title>Deep-cultivation of Planctomycetes and their phenomic and genomic characterization uncovers novel biology.</title>
        <authorList>
            <person name="Wiegand S."/>
            <person name="Jogler M."/>
            <person name="Boedeker C."/>
            <person name="Pinto D."/>
            <person name="Vollmers J."/>
            <person name="Rivas-Marin E."/>
            <person name="Kohn T."/>
            <person name="Peeters S.H."/>
            <person name="Heuer A."/>
            <person name="Rast P."/>
            <person name="Oberbeckmann S."/>
            <person name="Bunk B."/>
            <person name="Jeske O."/>
            <person name="Meyerdierks A."/>
            <person name="Storesund J.E."/>
            <person name="Kallscheuer N."/>
            <person name="Luecker S."/>
            <person name="Lage O.M."/>
            <person name="Pohl T."/>
            <person name="Merkel B.J."/>
            <person name="Hornburger P."/>
            <person name="Mueller R.-W."/>
            <person name="Bruemmer F."/>
            <person name="Labrenz M."/>
            <person name="Spormann A.M."/>
            <person name="Op den Camp H."/>
            <person name="Overmann J."/>
            <person name="Amann R."/>
            <person name="Jetten M.S.M."/>
            <person name="Mascher T."/>
            <person name="Medema M.H."/>
            <person name="Devos D.P."/>
            <person name="Kaster A.-K."/>
            <person name="Ovreas L."/>
            <person name="Rohde M."/>
            <person name="Galperin M.Y."/>
            <person name="Jogler C."/>
        </authorList>
    </citation>
    <scope>NUCLEOTIDE SEQUENCE [LARGE SCALE GENOMIC DNA]</scope>
    <source>
        <strain evidence="3 4">I41</strain>
    </source>
</reference>
<keyword evidence="4" id="KW-1185">Reference proteome</keyword>
<proteinExistence type="predicted"/>
<name>A0A517TTP6_9BACT</name>
<feature type="chain" id="PRO_5022187074" evidence="1">
    <location>
        <begin position="23"/>
        <end position="354"/>
    </location>
</feature>
<dbReference type="KEGG" id="llh:I41_09070"/>
<sequence precursor="true">MAIPIRALILSLWLLSASASRAATTQVVIPLTRVGNAGNPDVKGTLYPFGGVAYEFEIAKTEVSAWQYLQFLNQVDPLGANELHLYESPLMLYSNGITLDNSRALGATYQFWASDFANYPLVTPSWYSAARFANWMHNGQGAGDTETGSYTLIGRTPIPLDGDSIRRNPEATWVIPSIDEWFKAAFHKNDGPTGNYWTYPTSRDTYPYSAKPPGNFAPDRANTGNVYADDGLKNGYNDGYAKTGSTDYFPGQIYLTDVGAYRFSVSPYGTLDQFGNIDEWTETPAHVEGTRYLGPDSRYQNNYLSAWAGGPGFRLAKVPEPTSSLLAMWLLQGLASRSSRRPVKLPSKSRPWVR</sequence>
<feature type="domain" description="Sulfatase-modifying factor enzyme-like" evidence="2">
    <location>
        <begin position="55"/>
        <end position="302"/>
    </location>
</feature>
<dbReference type="AlphaFoldDB" id="A0A517TTP6"/>
<dbReference type="EMBL" id="CP036339">
    <property type="protein sequence ID" value="QDT71747.1"/>
    <property type="molecule type" value="Genomic_DNA"/>
</dbReference>
<dbReference type="InterPro" id="IPR016187">
    <property type="entry name" value="CTDL_fold"/>
</dbReference>
<evidence type="ECO:0000313" key="4">
    <source>
        <dbReference type="Proteomes" id="UP000317909"/>
    </source>
</evidence>
<dbReference type="Gene3D" id="3.90.1580.10">
    <property type="entry name" value="paralog of FGE (formylglycine-generating enzyme)"/>
    <property type="match status" value="1"/>
</dbReference>
<dbReference type="Pfam" id="PF03781">
    <property type="entry name" value="FGE-sulfatase"/>
    <property type="match status" value="1"/>
</dbReference>
<dbReference type="InterPro" id="IPR005532">
    <property type="entry name" value="SUMF_dom"/>
</dbReference>
<dbReference type="InterPro" id="IPR042095">
    <property type="entry name" value="SUMF_sf"/>
</dbReference>
<evidence type="ECO:0000313" key="3">
    <source>
        <dbReference type="EMBL" id="QDT71747.1"/>
    </source>
</evidence>
<dbReference type="RefSeq" id="WP_145431255.1">
    <property type="nucleotide sequence ID" value="NZ_CP036339.1"/>
</dbReference>
<dbReference type="Proteomes" id="UP000317909">
    <property type="component" value="Chromosome"/>
</dbReference>